<organism evidence="2 3">
    <name type="scientific">Fulvivirga lutea</name>
    <dbReference type="NCBI Taxonomy" id="2810512"/>
    <lineage>
        <taxon>Bacteria</taxon>
        <taxon>Pseudomonadati</taxon>
        <taxon>Bacteroidota</taxon>
        <taxon>Cytophagia</taxon>
        <taxon>Cytophagales</taxon>
        <taxon>Fulvivirgaceae</taxon>
        <taxon>Fulvivirga</taxon>
    </lineage>
</organism>
<evidence type="ECO:0000313" key="3">
    <source>
        <dbReference type="Proteomes" id="UP000662783"/>
    </source>
</evidence>
<dbReference type="EMBL" id="CP070608">
    <property type="protein sequence ID" value="QSE96718.1"/>
    <property type="molecule type" value="Genomic_DNA"/>
</dbReference>
<keyword evidence="3" id="KW-1185">Reference proteome</keyword>
<reference evidence="2" key="1">
    <citation type="submission" date="2021-02" db="EMBL/GenBank/DDBJ databases">
        <title>Fulvivirga sp. S481 isolated from sea water.</title>
        <authorList>
            <person name="Bae S.S."/>
            <person name="Baek K."/>
        </authorList>
    </citation>
    <scope>NUCLEOTIDE SEQUENCE</scope>
    <source>
        <strain evidence="2">S481</strain>
    </source>
</reference>
<keyword evidence="1" id="KW-0732">Signal</keyword>
<evidence type="ECO:0000313" key="2">
    <source>
        <dbReference type="EMBL" id="QSE96718.1"/>
    </source>
</evidence>
<gene>
    <name evidence="2" type="ORF">JR347_14095</name>
</gene>
<feature type="signal peptide" evidence="1">
    <location>
        <begin position="1"/>
        <end position="25"/>
    </location>
</feature>
<proteinExistence type="predicted"/>
<dbReference type="Proteomes" id="UP000662783">
    <property type="component" value="Chromosome"/>
</dbReference>
<name>A0A974WEB0_9BACT</name>
<dbReference type="PROSITE" id="PS51257">
    <property type="entry name" value="PROKAR_LIPOPROTEIN"/>
    <property type="match status" value="1"/>
</dbReference>
<dbReference type="AlphaFoldDB" id="A0A974WEB0"/>
<accession>A0A974WEB0</accession>
<protein>
    <submittedName>
        <fullName evidence="2">Uncharacterized protein</fullName>
    </submittedName>
</protein>
<evidence type="ECO:0000256" key="1">
    <source>
        <dbReference type="SAM" id="SignalP"/>
    </source>
</evidence>
<dbReference type="KEGG" id="fuv:JR347_14095"/>
<dbReference type="RefSeq" id="WP_205721232.1">
    <property type="nucleotide sequence ID" value="NZ_CP070608.1"/>
</dbReference>
<feature type="chain" id="PRO_5037676425" evidence="1">
    <location>
        <begin position="26"/>
        <end position="342"/>
    </location>
</feature>
<sequence length="342" mass="36523">MKKLFNKLFMVGALAGLLIASGCSDDDEVVTDPTDEFDVTLEFSDATASVNDPLIEDYASGDGQLTVKARLIITSNDRTIRRVYVTQNIAGTGDQPFNLRENGLSNKATKPDGSIDAEASGDATVDYALNLPIPSGIGTNGSVVYKFWATNGKGDYRDPENSLAAGVGQIEITVGTGTNPNAPVKSYTTTILAAPLADGSSETFVSLLDGELYRVDQGEEYSAFWDFGYYYGATLEASLAAAGNYPSSIIDVVTVANTTDAELNSCFFQMSSMTSAMFDAVDESRDLNSITQSSNERINMLEVGDIVEFVDNYGKKGLIRVVDLTPGFGSDGQITIDIKVQP</sequence>